<dbReference type="PANTHER" id="PTHR31635">
    <property type="entry name" value="REVERSE TRANSCRIPTASE DOMAIN-CONTAINING PROTEIN-RELATED"/>
    <property type="match status" value="1"/>
</dbReference>
<gene>
    <name evidence="2" type="ORF">V5N11_007543</name>
</gene>
<dbReference type="InterPro" id="IPR043502">
    <property type="entry name" value="DNA/RNA_pol_sf"/>
</dbReference>
<dbReference type="InterPro" id="IPR000477">
    <property type="entry name" value="RT_dom"/>
</dbReference>
<dbReference type="PANTHER" id="PTHR31635:SF196">
    <property type="entry name" value="REVERSE TRANSCRIPTASE DOMAIN-CONTAINING PROTEIN-RELATED"/>
    <property type="match status" value="1"/>
</dbReference>
<proteinExistence type="predicted"/>
<comment type="caution">
    <text evidence="2">The sequence shown here is derived from an EMBL/GenBank/DDBJ whole genome shotgun (WGS) entry which is preliminary data.</text>
</comment>
<evidence type="ECO:0000259" key="1">
    <source>
        <dbReference type="Pfam" id="PF00078"/>
    </source>
</evidence>
<keyword evidence="3" id="KW-1185">Reference proteome</keyword>
<evidence type="ECO:0000313" key="3">
    <source>
        <dbReference type="Proteomes" id="UP001558713"/>
    </source>
</evidence>
<dbReference type="EMBL" id="JBANAX010000611">
    <property type="protein sequence ID" value="KAL1200756.1"/>
    <property type="molecule type" value="Genomic_DNA"/>
</dbReference>
<name>A0ABD1A1M8_CARAN</name>
<dbReference type="AlphaFoldDB" id="A0ABD1A1M8"/>
<organism evidence="2 3">
    <name type="scientific">Cardamine amara subsp. amara</name>
    <dbReference type="NCBI Taxonomy" id="228776"/>
    <lineage>
        <taxon>Eukaryota</taxon>
        <taxon>Viridiplantae</taxon>
        <taxon>Streptophyta</taxon>
        <taxon>Embryophyta</taxon>
        <taxon>Tracheophyta</taxon>
        <taxon>Spermatophyta</taxon>
        <taxon>Magnoliopsida</taxon>
        <taxon>eudicotyledons</taxon>
        <taxon>Gunneridae</taxon>
        <taxon>Pentapetalae</taxon>
        <taxon>rosids</taxon>
        <taxon>malvids</taxon>
        <taxon>Brassicales</taxon>
        <taxon>Brassicaceae</taxon>
        <taxon>Cardamineae</taxon>
        <taxon>Cardamine</taxon>
    </lineage>
</organism>
<dbReference type="CDD" id="cd01650">
    <property type="entry name" value="RT_nLTR_like"/>
    <property type="match status" value="1"/>
</dbReference>
<dbReference type="Proteomes" id="UP001558713">
    <property type="component" value="Unassembled WGS sequence"/>
</dbReference>
<accession>A0ABD1A1M8</accession>
<evidence type="ECO:0000313" key="2">
    <source>
        <dbReference type="EMBL" id="KAL1200756.1"/>
    </source>
</evidence>
<reference evidence="2 3" key="1">
    <citation type="submission" date="2024-04" db="EMBL/GenBank/DDBJ databases">
        <title>Genome assembly C_amara_ONT_v2.</title>
        <authorList>
            <person name="Yant L."/>
            <person name="Moore C."/>
            <person name="Slenker M."/>
        </authorList>
    </citation>
    <scope>NUCLEOTIDE SEQUENCE [LARGE SCALE GENOMIC DNA]</scope>
    <source>
        <tissue evidence="2">Leaf</tissue>
    </source>
</reference>
<feature type="domain" description="Reverse transcriptase" evidence="1">
    <location>
        <begin position="183"/>
        <end position="277"/>
    </location>
</feature>
<protein>
    <recommendedName>
        <fullName evidence="1">Reverse transcriptase domain-containing protein</fullName>
    </recommendedName>
</protein>
<sequence length="286" mass="32474">MKAENGAYARWDHVSGLEEIFLKQRSKLHWLKVGDKNTKAFHSGIAARKNQNTIREVLQRRDGHVVDTTDEIQHEAEGFFKDFLQHVPQDYEGNSVENLSTLLPDKCTEEDSVLITSAVTGEEIRQMLFSMPNNKSPGPDGFNAEFFKKVWPIIGNDFTTAIQPFFEKGFLPKGINSTILALVPKKQSATEMKDYRPISCCNVIYKVIAKIIANRLKGTLPSVISMNQPAFGKDRLLIENLLLTTELVIDYHKDSISSRYAIKVDISKAFDSVQWTFFCLRCLPRT</sequence>
<dbReference type="SUPFAM" id="SSF56672">
    <property type="entry name" value="DNA/RNA polymerases"/>
    <property type="match status" value="1"/>
</dbReference>
<dbReference type="Pfam" id="PF00078">
    <property type="entry name" value="RVT_1"/>
    <property type="match status" value="1"/>
</dbReference>